<accession>A0ACC6Q9U5</accession>
<proteinExistence type="predicted"/>
<evidence type="ECO:0000313" key="1">
    <source>
        <dbReference type="EMBL" id="MEJ8639897.1"/>
    </source>
</evidence>
<comment type="caution">
    <text evidence="1">The sequence shown here is derived from an EMBL/GenBank/DDBJ whole genome shotgun (WGS) entry which is preliminary data.</text>
</comment>
<keyword evidence="2" id="KW-1185">Reference proteome</keyword>
<dbReference type="Proteomes" id="UP001377168">
    <property type="component" value="Unassembled WGS sequence"/>
</dbReference>
<organism evidence="1 2">
    <name type="scientific">Streptomyces achmelvichensis</name>
    <dbReference type="NCBI Taxonomy" id="3134111"/>
    <lineage>
        <taxon>Bacteria</taxon>
        <taxon>Bacillati</taxon>
        <taxon>Actinomycetota</taxon>
        <taxon>Actinomycetes</taxon>
        <taxon>Kitasatosporales</taxon>
        <taxon>Streptomycetaceae</taxon>
        <taxon>Streptomyces</taxon>
    </lineage>
</organism>
<dbReference type="EMBL" id="JBBKAJ010000028">
    <property type="protein sequence ID" value="MEJ8639897.1"/>
    <property type="molecule type" value="Genomic_DNA"/>
</dbReference>
<gene>
    <name evidence="1" type="ORF">WKI67_42020</name>
</gene>
<evidence type="ECO:0000313" key="2">
    <source>
        <dbReference type="Proteomes" id="UP001377168"/>
    </source>
</evidence>
<reference evidence="1" key="1">
    <citation type="submission" date="2024-03" db="EMBL/GenBank/DDBJ databases">
        <title>Novel Streptomyces species of biotechnological and ecological value are a feature of Machair soil.</title>
        <authorList>
            <person name="Prole J.R."/>
            <person name="Goodfellow M."/>
            <person name="Allenby N."/>
            <person name="Ward A.C."/>
        </authorList>
    </citation>
    <scope>NUCLEOTIDE SEQUENCE</scope>
    <source>
        <strain evidence="1">MS2.AVA.5</strain>
    </source>
</reference>
<sequence>MPCARVHHPGQVRQAGTKFLRSQPRVEVRYSDGHPDRVCVVASAATKR</sequence>
<name>A0ACC6Q9U5_9ACTN</name>
<protein>
    <submittedName>
        <fullName evidence="1">Uncharacterized protein</fullName>
    </submittedName>
</protein>